<proteinExistence type="predicted"/>
<name>A0A2H0KTV9_9BACT</name>
<dbReference type="Pfam" id="PF22422">
    <property type="entry name" value="MGH1-like_GH"/>
    <property type="match status" value="1"/>
</dbReference>
<dbReference type="AlphaFoldDB" id="A0A2H0KTV9"/>
<dbReference type="InterPro" id="IPR008928">
    <property type="entry name" value="6-hairpin_glycosidase_sf"/>
</dbReference>
<evidence type="ECO:0000313" key="2">
    <source>
        <dbReference type="EMBL" id="PIQ75537.1"/>
    </source>
</evidence>
<protein>
    <recommendedName>
        <fullName evidence="1">Mannosylglycerate hydrolase MGH1-like glycoside hydrolase domain-containing protein</fullName>
    </recommendedName>
</protein>
<evidence type="ECO:0000259" key="1">
    <source>
        <dbReference type="Pfam" id="PF22422"/>
    </source>
</evidence>
<dbReference type="InterPro" id="IPR054491">
    <property type="entry name" value="MGH1-like_GH"/>
</dbReference>
<dbReference type="SUPFAM" id="SSF48208">
    <property type="entry name" value="Six-hairpin glycosidases"/>
    <property type="match status" value="1"/>
</dbReference>
<comment type="caution">
    <text evidence="2">The sequence shown here is derived from an EMBL/GenBank/DDBJ whole genome shotgun (WGS) entry which is preliminary data.</text>
</comment>
<gene>
    <name evidence="2" type="ORF">COV84_00740</name>
</gene>
<evidence type="ECO:0000313" key="3">
    <source>
        <dbReference type="Proteomes" id="UP000229317"/>
    </source>
</evidence>
<organism evidence="2 3">
    <name type="scientific">Candidatus Portnoybacteria bacterium CG11_big_fil_rev_8_21_14_0_20_40_15</name>
    <dbReference type="NCBI Taxonomy" id="1974817"/>
    <lineage>
        <taxon>Bacteria</taxon>
        <taxon>Candidatus Portnoyibacteriota</taxon>
    </lineage>
</organism>
<sequence>MPEFSEKISEDNKVQELKEKLQNDIATLRDPEHGYIRAGYPRFMRLFGRDSLIVSNQLMETDPNICRSTLEILSEFQGKKFDAVSEEEPGKIVHETDPGKNHHPEYEWIPFPYYGSVDSTPWFLITFAKYLEKTDDQEFLNQHKENIEAAAQWLETKTKSDPSGFLRYQRKQEKGQLFHQGWKDSFSDSLGIEPPVAIVEAQGYSYLALKEAAKLLNNKKYNQLADEFKKRFNEKFWMEDEKYFALALDGENQQKKTITSNPGHLLFTGILEKDKEDLVVKRLFEPDMWTTYGLRTHSLNETNFDAKSYHLGSVWPHDNWIIAQGLKKLRYNNEYQKIKEAILKAQKEFGYIPELYAVTPEGKLEEIEKACKLQAWASGAAIQFLTQTK</sequence>
<feature type="domain" description="Mannosylglycerate hydrolase MGH1-like glycoside hydrolase" evidence="1">
    <location>
        <begin position="120"/>
        <end position="354"/>
    </location>
</feature>
<dbReference type="Proteomes" id="UP000229317">
    <property type="component" value="Unassembled WGS sequence"/>
</dbReference>
<dbReference type="Gene3D" id="1.50.10.10">
    <property type="match status" value="1"/>
</dbReference>
<reference evidence="2 3" key="1">
    <citation type="submission" date="2017-09" db="EMBL/GenBank/DDBJ databases">
        <title>Depth-based differentiation of microbial function through sediment-hosted aquifers and enrichment of novel symbionts in the deep terrestrial subsurface.</title>
        <authorList>
            <person name="Probst A.J."/>
            <person name="Ladd B."/>
            <person name="Jarett J.K."/>
            <person name="Geller-Mcgrath D.E."/>
            <person name="Sieber C.M."/>
            <person name="Emerson J.B."/>
            <person name="Anantharaman K."/>
            <person name="Thomas B.C."/>
            <person name="Malmstrom R."/>
            <person name="Stieglmeier M."/>
            <person name="Klingl A."/>
            <person name="Woyke T."/>
            <person name="Ryan C.M."/>
            <person name="Banfield J.F."/>
        </authorList>
    </citation>
    <scope>NUCLEOTIDE SEQUENCE [LARGE SCALE GENOMIC DNA]</scope>
    <source>
        <strain evidence="2">CG11_big_fil_rev_8_21_14_0_20_40_15</strain>
    </source>
</reference>
<dbReference type="GO" id="GO:0005975">
    <property type="term" value="P:carbohydrate metabolic process"/>
    <property type="evidence" value="ECO:0007669"/>
    <property type="project" value="InterPro"/>
</dbReference>
<accession>A0A2H0KTV9</accession>
<dbReference type="EMBL" id="PCVO01000010">
    <property type="protein sequence ID" value="PIQ75537.1"/>
    <property type="molecule type" value="Genomic_DNA"/>
</dbReference>
<dbReference type="InterPro" id="IPR012341">
    <property type="entry name" value="6hp_glycosidase-like_sf"/>
</dbReference>